<dbReference type="Proteomes" id="UP000708208">
    <property type="component" value="Unassembled WGS sequence"/>
</dbReference>
<sequence>MIAAIQVVAQILDPRVQVEAAQTLERVENRVILLVLVAALDLLEDVRILLRVLEEAALIPDVVVLCSDALLVSQAWTGSRRRSYERHIMSNHRHRHQYYDEPPSNEYKRTSHGSNTATGTTKTQPSFILKSVHKSKSQHGESARRFSENERTEKPRPTRSIAPFTDISQSKEVENYHNQKKDRDTNALILSHEKSFARSRSRDRVKDSPRRVEVTIQTTRKKRSSRVSRNEIEYYGMPRRGPRTRPDSRQKRSHSRHGQRGNPEMQRLSTGGESRDGYWYWGRNSRGQNSPAPAPAGSSSQKDQYSKSKPRSGNNFEDLPPPRPTTPKPKYYGESNRKHSRPVITKKYATQYESPYRFQKEDLRQSYVAYNEFRNRQKFFPSMPTSRTDISPSGRSIRKRKSSNHKVYTLEAEDSSDEMNDKYTRNNVKESGTVTGKTPHRAFDYPWLQEFNYKKHYNKKRNNLQVYLENKRKHEVPRRSDRWRT</sequence>
<dbReference type="EMBL" id="CAJVCH010570458">
    <property type="protein sequence ID" value="CAG7834980.1"/>
    <property type="molecule type" value="Genomic_DNA"/>
</dbReference>
<feature type="compositionally biased region" description="Polar residues" evidence="1">
    <location>
        <begin position="112"/>
        <end position="126"/>
    </location>
</feature>
<gene>
    <name evidence="2" type="ORF">AFUS01_LOCUS44415</name>
</gene>
<accession>A0A8J2MAH5</accession>
<protein>
    <submittedName>
        <fullName evidence="2">Uncharacterized protein</fullName>
    </submittedName>
</protein>
<feature type="compositionally biased region" description="Basic and acidic residues" evidence="1">
    <location>
        <begin position="138"/>
        <end position="156"/>
    </location>
</feature>
<keyword evidence="3" id="KW-1185">Reference proteome</keyword>
<evidence type="ECO:0000313" key="3">
    <source>
        <dbReference type="Proteomes" id="UP000708208"/>
    </source>
</evidence>
<evidence type="ECO:0000313" key="2">
    <source>
        <dbReference type="EMBL" id="CAG7834980.1"/>
    </source>
</evidence>
<comment type="caution">
    <text evidence="2">The sequence shown here is derived from an EMBL/GenBank/DDBJ whole genome shotgun (WGS) entry which is preliminary data.</text>
</comment>
<evidence type="ECO:0000256" key="1">
    <source>
        <dbReference type="SAM" id="MobiDB-lite"/>
    </source>
</evidence>
<feature type="region of interest" description="Disordered" evidence="1">
    <location>
        <begin position="380"/>
        <end position="404"/>
    </location>
</feature>
<feature type="compositionally biased region" description="Polar residues" evidence="1">
    <location>
        <begin position="383"/>
        <end position="394"/>
    </location>
</feature>
<dbReference type="AlphaFoldDB" id="A0A8J2MAH5"/>
<name>A0A8J2MAH5_9HEXA</name>
<feature type="region of interest" description="Disordered" evidence="1">
    <location>
        <begin position="93"/>
        <end position="186"/>
    </location>
</feature>
<proteinExistence type="predicted"/>
<reference evidence="2" key="1">
    <citation type="submission" date="2021-06" db="EMBL/GenBank/DDBJ databases">
        <authorList>
            <person name="Hodson N. C."/>
            <person name="Mongue J. A."/>
            <person name="Jaron S. K."/>
        </authorList>
    </citation>
    <scope>NUCLEOTIDE SEQUENCE</scope>
</reference>
<organism evidence="2 3">
    <name type="scientific">Allacma fusca</name>
    <dbReference type="NCBI Taxonomy" id="39272"/>
    <lineage>
        <taxon>Eukaryota</taxon>
        <taxon>Metazoa</taxon>
        <taxon>Ecdysozoa</taxon>
        <taxon>Arthropoda</taxon>
        <taxon>Hexapoda</taxon>
        <taxon>Collembola</taxon>
        <taxon>Symphypleona</taxon>
        <taxon>Sminthuridae</taxon>
        <taxon>Allacma</taxon>
    </lineage>
</organism>
<feature type="region of interest" description="Disordered" evidence="1">
    <location>
        <begin position="216"/>
        <end position="348"/>
    </location>
</feature>
<feature type="compositionally biased region" description="Basic and acidic residues" evidence="1">
    <location>
        <begin position="169"/>
        <end position="186"/>
    </location>
</feature>